<dbReference type="AlphaFoldDB" id="A0A371PTY1"/>
<reference evidence="2 3" key="1">
    <citation type="submission" date="2018-08" db="EMBL/GenBank/DDBJ databases">
        <title>Streptomyces NEAU-D10 sp. nov., a novel Actinomycete isolated from soil.</title>
        <authorList>
            <person name="Jin L."/>
        </authorList>
    </citation>
    <scope>NUCLEOTIDE SEQUENCE [LARGE SCALE GENOMIC DNA]</scope>
    <source>
        <strain evidence="2 3">NEAU-D10</strain>
    </source>
</reference>
<feature type="non-terminal residue" evidence="2">
    <location>
        <position position="1"/>
    </location>
</feature>
<evidence type="ECO:0000313" key="2">
    <source>
        <dbReference type="EMBL" id="REK85711.1"/>
    </source>
</evidence>
<dbReference type="EMBL" id="QUAC01000413">
    <property type="protein sequence ID" value="REK85711.1"/>
    <property type="molecule type" value="Genomic_DNA"/>
</dbReference>
<dbReference type="RefSeq" id="WP_220377989.1">
    <property type="nucleotide sequence ID" value="NZ_QUAC01000413.1"/>
</dbReference>
<name>A0A371PTY1_STRIH</name>
<accession>A0A371PTY1</accession>
<evidence type="ECO:0000256" key="1">
    <source>
        <dbReference type="SAM" id="MobiDB-lite"/>
    </source>
</evidence>
<gene>
    <name evidence="2" type="ORF">DY245_36455</name>
</gene>
<sequence>LGDAAPVRPPFPDGGRTGGESVPDAPNGPRGAGGTGIAGQISAVSEQELAAAAALQEPGVAVEIQRAAPPPDPAALPADDVPVLASDLARHTGAVGRVVVSGGPGDRVPALLHSLVAHRLRG</sequence>
<dbReference type="Proteomes" id="UP000262477">
    <property type="component" value="Unassembled WGS sequence"/>
</dbReference>
<organism evidence="2 3">
    <name type="scientific">Streptomyces inhibens</name>
    <dbReference type="NCBI Taxonomy" id="2293571"/>
    <lineage>
        <taxon>Bacteria</taxon>
        <taxon>Bacillati</taxon>
        <taxon>Actinomycetota</taxon>
        <taxon>Actinomycetes</taxon>
        <taxon>Kitasatosporales</taxon>
        <taxon>Streptomycetaceae</taxon>
        <taxon>Streptomyces</taxon>
    </lineage>
</organism>
<proteinExistence type="predicted"/>
<evidence type="ECO:0000313" key="3">
    <source>
        <dbReference type="Proteomes" id="UP000262477"/>
    </source>
</evidence>
<feature type="region of interest" description="Disordered" evidence="1">
    <location>
        <begin position="1"/>
        <end position="37"/>
    </location>
</feature>
<comment type="caution">
    <text evidence="2">The sequence shown here is derived from an EMBL/GenBank/DDBJ whole genome shotgun (WGS) entry which is preliminary data.</text>
</comment>
<keyword evidence="3" id="KW-1185">Reference proteome</keyword>
<protein>
    <submittedName>
        <fullName evidence="2">Uncharacterized protein</fullName>
    </submittedName>
</protein>